<evidence type="ECO:0008006" key="3">
    <source>
        <dbReference type="Google" id="ProtNLM"/>
    </source>
</evidence>
<dbReference type="AlphaFoldDB" id="A0AAE3ETU0"/>
<accession>A0AAE3ETU0</accession>
<sequence length="150" mass="17832">MNKTKRIVTIAIFLLGTLTFYGQNKFNKDKIKALKVAYITDHLDLTSKEAQIFWPIYNEYEDQMNALREKEWGEIRRKMRDMGSLSEKEASELLLSYINLKGDQQRLEKDLYAKLSKALTAKKTFLLIKTEDDFKRQLIKQFRRSRDDKN</sequence>
<reference evidence="1" key="1">
    <citation type="submission" date="2023-02" db="EMBL/GenBank/DDBJ databases">
        <title>Genome of Flavobacteriaceae gen. nov. sp. strain F89.</title>
        <authorList>
            <person name="Wang Y."/>
        </authorList>
    </citation>
    <scope>NUCLEOTIDE SEQUENCE</scope>
    <source>
        <strain evidence="1">F89</strain>
    </source>
</reference>
<dbReference type="Proteomes" id="UP001200642">
    <property type="component" value="Unassembled WGS sequence"/>
</dbReference>
<evidence type="ECO:0000313" key="1">
    <source>
        <dbReference type="EMBL" id="MCG2461000.1"/>
    </source>
</evidence>
<protein>
    <recommendedName>
        <fullName evidence="3">Sensor of ECF-type sigma factor</fullName>
    </recommendedName>
</protein>
<dbReference type="EMBL" id="JAIRBC010000012">
    <property type="protein sequence ID" value="MCG2461000.1"/>
    <property type="molecule type" value="Genomic_DNA"/>
</dbReference>
<proteinExistence type="predicted"/>
<dbReference type="RefSeq" id="WP_317902148.1">
    <property type="nucleotide sequence ID" value="NZ_JAIRBC010000012.1"/>
</dbReference>
<evidence type="ECO:0000313" key="2">
    <source>
        <dbReference type="Proteomes" id="UP001200642"/>
    </source>
</evidence>
<gene>
    <name evidence="1" type="ORF">K8352_09595</name>
</gene>
<comment type="caution">
    <text evidence="1">The sequence shown here is derived from an EMBL/GenBank/DDBJ whole genome shotgun (WGS) entry which is preliminary data.</text>
</comment>
<organism evidence="1 2">
    <name type="scientific">Cerina litoralis</name>
    <dbReference type="NCBI Taxonomy" id="2874477"/>
    <lineage>
        <taxon>Bacteria</taxon>
        <taxon>Pseudomonadati</taxon>
        <taxon>Bacteroidota</taxon>
        <taxon>Flavobacteriia</taxon>
        <taxon>Flavobacteriales</taxon>
        <taxon>Flavobacteriaceae</taxon>
        <taxon>Cerina</taxon>
    </lineage>
</organism>
<name>A0AAE3ETU0_9FLAO</name>
<keyword evidence="2" id="KW-1185">Reference proteome</keyword>